<dbReference type="AlphaFoldDB" id="A0AAV4Q4U4"/>
<proteinExistence type="predicted"/>
<accession>A0AAV4Q4U4</accession>
<feature type="region of interest" description="Disordered" evidence="1">
    <location>
        <begin position="1"/>
        <end position="25"/>
    </location>
</feature>
<evidence type="ECO:0000313" key="2">
    <source>
        <dbReference type="EMBL" id="GIY04354.1"/>
    </source>
</evidence>
<gene>
    <name evidence="2" type="ORF">CEXT_642021</name>
</gene>
<organism evidence="2 3">
    <name type="scientific">Caerostris extrusa</name>
    <name type="common">Bark spider</name>
    <name type="synonym">Caerostris bankana</name>
    <dbReference type="NCBI Taxonomy" id="172846"/>
    <lineage>
        <taxon>Eukaryota</taxon>
        <taxon>Metazoa</taxon>
        <taxon>Ecdysozoa</taxon>
        <taxon>Arthropoda</taxon>
        <taxon>Chelicerata</taxon>
        <taxon>Arachnida</taxon>
        <taxon>Araneae</taxon>
        <taxon>Araneomorphae</taxon>
        <taxon>Entelegynae</taxon>
        <taxon>Araneoidea</taxon>
        <taxon>Araneidae</taxon>
        <taxon>Caerostris</taxon>
    </lineage>
</organism>
<sequence>MHGLLNNKTVVLEPNTASPSTHKGEMHSKLNFSDVEMVLHGTACKCFTVAVFLNDLFCGEVRHDLYTSSNNPTYSTAILKKKNRRFLKNVKKEKSLEQQQMKFNSFREKRTLVNLTWRKTLVQTPPQTNTSFTQTNPIPKCHPSPLFSFRGDQWREKEEWFWEERRRKMHDLLKNKAVVLEPNTVDLQRIRRKCIVYTTYPSFLQHLSNPPPPPAPNSIEA</sequence>
<keyword evidence="3" id="KW-1185">Reference proteome</keyword>
<evidence type="ECO:0000313" key="3">
    <source>
        <dbReference type="Proteomes" id="UP001054945"/>
    </source>
</evidence>
<dbReference type="Proteomes" id="UP001054945">
    <property type="component" value="Unassembled WGS sequence"/>
</dbReference>
<name>A0AAV4Q4U4_CAEEX</name>
<dbReference type="EMBL" id="BPLR01005701">
    <property type="protein sequence ID" value="GIY04354.1"/>
    <property type="molecule type" value="Genomic_DNA"/>
</dbReference>
<reference evidence="2 3" key="1">
    <citation type="submission" date="2021-06" db="EMBL/GenBank/DDBJ databases">
        <title>Caerostris extrusa draft genome.</title>
        <authorList>
            <person name="Kono N."/>
            <person name="Arakawa K."/>
        </authorList>
    </citation>
    <scope>NUCLEOTIDE SEQUENCE [LARGE SCALE GENOMIC DNA]</scope>
</reference>
<protein>
    <submittedName>
        <fullName evidence="2">Uncharacterized protein</fullName>
    </submittedName>
</protein>
<evidence type="ECO:0000256" key="1">
    <source>
        <dbReference type="SAM" id="MobiDB-lite"/>
    </source>
</evidence>
<comment type="caution">
    <text evidence="2">The sequence shown here is derived from an EMBL/GenBank/DDBJ whole genome shotgun (WGS) entry which is preliminary data.</text>
</comment>